<evidence type="ECO:0000313" key="4">
    <source>
        <dbReference type="EMBL" id="KAA8500269.1"/>
    </source>
</evidence>
<dbReference type="Gene3D" id="3.30.1340.20">
    <property type="entry name" value="3H domain"/>
    <property type="match status" value="1"/>
</dbReference>
<organism evidence="4 5">
    <name type="scientific">Mediterraneibacter catenae</name>
    <dbReference type="NCBI Taxonomy" id="2594882"/>
    <lineage>
        <taxon>Bacteria</taxon>
        <taxon>Bacillati</taxon>
        <taxon>Bacillota</taxon>
        <taxon>Clostridia</taxon>
        <taxon>Lachnospirales</taxon>
        <taxon>Lachnospiraceae</taxon>
        <taxon>Mediterraneibacter</taxon>
    </lineage>
</organism>
<dbReference type="SUPFAM" id="SSF46785">
    <property type="entry name" value="Winged helix' DNA-binding domain"/>
    <property type="match status" value="1"/>
</dbReference>
<dbReference type="InterPro" id="IPR036388">
    <property type="entry name" value="WH-like_DNA-bd_sf"/>
</dbReference>
<keyword evidence="1" id="KW-0479">Metal-binding</keyword>
<dbReference type="InterPro" id="IPR026043">
    <property type="entry name" value="NadR"/>
</dbReference>
<dbReference type="PANTHER" id="PTHR40068">
    <property type="entry name" value="TRANSCRIPTION REPRESSOR NIAR-RELATED"/>
    <property type="match status" value="1"/>
</dbReference>
<evidence type="ECO:0000259" key="2">
    <source>
        <dbReference type="Pfam" id="PF02829"/>
    </source>
</evidence>
<accession>A0A5M9HXU6</accession>
<dbReference type="InterPro" id="IPR035922">
    <property type="entry name" value="3H_dom_sf"/>
</dbReference>
<name>A0A5M9HXU6_9FIRM</name>
<feature type="binding site" evidence="1">
    <location>
        <position position="143"/>
    </location>
    <ligand>
        <name>Ni(2+)</name>
        <dbReference type="ChEBI" id="CHEBI:49786"/>
    </ligand>
</feature>
<dbReference type="EMBL" id="VMSO01000033">
    <property type="protein sequence ID" value="KAA8500269.1"/>
    <property type="molecule type" value="Genomic_DNA"/>
</dbReference>
<evidence type="ECO:0000259" key="3">
    <source>
        <dbReference type="Pfam" id="PF08279"/>
    </source>
</evidence>
<dbReference type="InterPro" id="IPR036390">
    <property type="entry name" value="WH_DNA-bd_sf"/>
</dbReference>
<dbReference type="PIRSF" id="PIRSF037847">
    <property type="entry name" value="NiaR"/>
    <property type="match status" value="1"/>
</dbReference>
<reference evidence="4" key="1">
    <citation type="submission" date="2019-07" db="EMBL/GenBank/DDBJ databases">
        <authorList>
            <person name="Wongkuna S."/>
            <person name="Scaria J."/>
        </authorList>
    </citation>
    <scope>NUCLEOTIDE SEQUENCE [LARGE SCALE GENOMIC DNA]</scope>
    <source>
        <strain evidence="4">SW178</strain>
    </source>
</reference>
<keyword evidence="1" id="KW-0533">Nickel</keyword>
<proteinExistence type="predicted"/>
<dbReference type="Pfam" id="PF02829">
    <property type="entry name" value="3H"/>
    <property type="match status" value="1"/>
</dbReference>
<keyword evidence="5" id="KW-1185">Reference proteome</keyword>
<feature type="binding site" evidence="1">
    <location>
        <position position="82"/>
    </location>
    <ligand>
        <name>Ni(2+)</name>
        <dbReference type="ChEBI" id="CHEBI:49786"/>
    </ligand>
</feature>
<dbReference type="GO" id="GO:0046872">
    <property type="term" value="F:metal ion binding"/>
    <property type="evidence" value="ECO:0007669"/>
    <property type="project" value="UniProtKB-KW"/>
</dbReference>
<evidence type="ECO:0000256" key="1">
    <source>
        <dbReference type="PIRSR" id="PIRSR037847-1"/>
    </source>
</evidence>
<dbReference type="OrthoDB" id="9792661at2"/>
<dbReference type="Pfam" id="PF08279">
    <property type="entry name" value="HTH_11"/>
    <property type="match status" value="1"/>
</dbReference>
<dbReference type="InterPro" id="IPR013196">
    <property type="entry name" value="HTH_11"/>
</dbReference>
<dbReference type="SUPFAM" id="SSF75500">
    <property type="entry name" value="Putative transcriptional regulator TM1602, C-terminal domain"/>
    <property type="match status" value="1"/>
</dbReference>
<evidence type="ECO:0000313" key="5">
    <source>
        <dbReference type="Proteomes" id="UP000322025"/>
    </source>
</evidence>
<dbReference type="Proteomes" id="UP000322025">
    <property type="component" value="Unassembled WGS sequence"/>
</dbReference>
<protein>
    <submittedName>
        <fullName evidence="4">Transcription repressor NadR</fullName>
    </submittedName>
</protein>
<dbReference type="Gene3D" id="1.10.10.10">
    <property type="entry name" value="Winged helix-like DNA-binding domain superfamily/Winged helix DNA-binding domain"/>
    <property type="match status" value="1"/>
</dbReference>
<dbReference type="InterPro" id="IPR004173">
    <property type="entry name" value="3H_domain"/>
</dbReference>
<dbReference type="RefSeq" id="WP_150311597.1">
    <property type="nucleotide sequence ID" value="NZ_VMSO01000033.1"/>
</dbReference>
<feature type="domain" description="3H" evidence="2">
    <location>
        <begin position="71"/>
        <end position="166"/>
    </location>
</feature>
<sequence>MTGSDRRNAITEKIRNSAVPVSGRSLAAEFDVSRQVIVQDIALIRAAGYDIISTNRGYIINEPCSVRRIFKVRHTDAQLEEELNSIVDLGGKVCDVIVHHRVYGRLEAELNITSRRRVAEFIADIENGKSSPLKNITSDYHYHTVEADSEETLDMIENMLREKKFLIESENRQQPEQ</sequence>
<comment type="caution">
    <text evidence="4">The sequence shown here is derived from an EMBL/GenBank/DDBJ whole genome shotgun (WGS) entry which is preliminary data.</text>
</comment>
<feature type="binding site" evidence="1">
    <location>
        <position position="141"/>
    </location>
    <ligand>
        <name>Ni(2+)</name>
        <dbReference type="ChEBI" id="CHEBI:49786"/>
    </ligand>
</feature>
<feature type="binding site" evidence="1">
    <location>
        <position position="74"/>
    </location>
    <ligand>
        <name>Ni(2+)</name>
        <dbReference type="ChEBI" id="CHEBI:49786"/>
    </ligand>
</feature>
<dbReference type="AlphaFoldDB" id="A0A5M9HXU6"/>
<feature type="domain" description="Helix-turn-helix type 11" evidence="3">
    <location>
        <begin position="6"/>
        <end position="59"/>
    </location>
</feature>
<dbReference type="PANTHER" id="PTHR40068:SF1">
    <property type="entry name" value="TRANSCRIPTION REPRESSOR NIAR-RELATED"/>
    <property type="match status" value="1"/>
</dbReference>
<gene>
    <name evidence="4" type="ORF">FNY66_14470</name>
</gene>